<gene>
    <name evidence="1" type="ORF">SAMN04489713_12645</name>
</gene>
<protein>
    <submittedName>
        <fullName evidence="1">Uncharacterized protein</fullName>
    </submittedName>
</protein>
<sequence length="29" mass="3467">MYNPSAYRPLRVSVKETRCTAWLWLAPRT</sequence>
<dbReference type="InParanoid" id="A0A1I5XAM4"/>
<keyword evidence="2" id="KW-1185">Reference proteome</keyword>
<name>A0A1I5XAM4_9ACTN</name>
<dbReference type="EMBL" id="FOVH01000026">
    <property type="protein sequence ID" value="SFQ29025.1"/>
    <property type="molecule type" value="Genomic_DNA"/>
</dbReference>
<evidence type="ECO:0000313" key="2">
    <source>
        <dbReference type="Proteomes" id="UP000183413"/>
    </source>
</evidence>
<evidence type="ECO:0000313" key="1">
    <source>
        <dbReference type="EMBL" id="SFQ29025.1"/>
    </source>
</evidence>
<dbReference type="AlphaFoldDB" id="A0A1I5XAM4"/>
<dbReference type="eggNOG" id="COG0457">
    <property type="taxonomic scope" value="Bacteria"/>
</dbReference>
<organism evidence="1 2">
    <name type="scientific">Actinomadura madurae</name>
    <dbReference type="NCBI Taxonomy" id="1993"/>
    <lineage>
        <taxon>Bacteria</taxon>
        <taxon>Bacillati</taxon>
        <taxon>Actinomycetota</taxon>
        <taxon>Actinomycetes</taxon>
        <taxon>Streptosporangiales</taxon>
        <taxon>Thermomonosporaceae</taxon>
        <taxon>Actinomadura</taxon>
    </lineage>
</organism>
<proteinExistence type="predicted"/>
<accession>A0A1I5XAM4</accession>
<dbReference type="Proteomes" id="UP000183413">
    <property type="component" value="Unassembled WGS sequence"/>
</dbReference>
<reference evidence="1 2" key="1">
    <citation type="submission" date="2016-10" db="EMBL/GenBank/DDBJ databases">
        <authorList>
            <person name="de Groot N.N."/>
        </authorList>
    </citation>
    <scope>NUCLEOTIDE SEQUENCE [LARGE SCALE GENOMIC DNA]</scope>
    <source>
        <strain evidence="1 2">DSM 43067</strain>
    </source>
</reference>